<dbReference type="AlphaFoldDB" id="A0A7J5E4N2"/>
<dbReference type="InterPro" id="IPR037069">
    <property type="entry name" value="AcylCoA_DH/ox_N_sf"/>
</dbReference>
<reference evidence="5 6" key="1">
    <citation type="submission" date="2019-09" db="EMBL/GenBank/DDBJ databases">
        <title>Pimelobacter sp. isolated from Paulinella.</title>
        <authorList>
            <person name="Jeong S.E."/>
        </authorList>
    </citation>
    <scope>NUCLEOTIDE SEQUENCE [LARGE SCALE GENOMIC DNA]</scope>
    <source>
        <strain evidence="5 6">Pch-N</strain>
    </source>
</reference>
<dbReference type="SUPFAM" id="SSF47203">
    <property type="entry name" value="Acyl-CoA dehydrogenase C-terminal domain-like"/>
    <property type="match status" value="1"/>
</dbReference>
<dbReference type="PANTHER" id="PTHR43884">
    <property type="entry name" value="ACYL-COA DEHYDROGENASE"/>
    <property type="match status" value="1"/>
</dbReference>
<evidence type="ECO:0000313" key="5">
    <source>
        <dbReference type="EMBL" id="KAB2813208.1"/>
    </source>
</evidence>
<evidence type="ECO:0000313" key="6">
    <source>
        <dbReference type="Proteomes" id="UP000449906"/>
    </source>
</evidence>
<dbReference type="GO" id="GO:0008470">
    <property type="term" value="F:3-methylbutanoyl-CoA dehydrogenase activity"/>
    <property type="evidence" value="ECO:0007669"/>
    <property type="project" value="TreeGrafter"/>
</dbReference>
<dbReference type="InterPro" id="IPR046373">
    <property type="entry name" value="Acyl-CoA_Oxase/DH_mid-dom_sf"/>
</dbReference>
<sequence>MTAPLALDDVRTAVARLAEQAHAGAPTRERERTVLSELVTALRATGLPRLRVPRELGGAGASVADLAALLVEVAAAESNLTQIVRGHLGFVELLLQRRDDPVAASLLAAAGRGEIFGPAASSKAAGSGAPGGAAGVVTDGAGTERPSGQSLTDGVWLHDDGEGLRLSGTKYYSTGSWFADWINVLVPADDGFVEVVVSRTDTGVQVVDDWNGFGQRLTASGTAVFSAVPVPEDHVLSLRDPDVARYLEAFYQLVHSATQAGITRRAADDAASLVRARRRSYPLATVPEAARDPQVLHVVGEVASRALTTRATVVAVGAALDAFTGAGPAERAVALDRAVVESAATQVTNSRLAGEAGWLLFDAASASAVDADKALDRHWRNARTIASHNPSIYKARLVGEYVVHGTLPDSPLTAQGRPQTSAV</sequence>
<dbReference type="Gene3D" id="1.10.540.10">
    <property type="entry name" value="Acyl-CoA dehydrogenase/oxidase, N-terminal domain"/>
    <property type="match status" value="1"/>
</dbReference>
<dbReference type="GO" id="GO:0050660">
    <property type="term" value="F:flavin adenine dinucleotide binding"/>
    <property type="evidence" value="ECO:0007669"/>
    <property type="project" value="InterPro"/>
</dbReference>
<evidence type="ECO:0008006" key="7">
    <source>
        <dbReference type="Google" id="ProtNLM"/>
    </source>
</evidence>
<dbReference type="GO" id="GO:0006552">
    <property type="term" value="P:L-leucine catabolic process"/>
    <property type="evidence" value="ECO:0007669"/>
    <property type="project" value="TreeGrafter"/>
</dbReference>
<evidence type="ECO:0000259" key="3">
    <source>
        <dbReference type="Pfam" id="PF02771"/>
    </source>
</evidence>
<dbReference type="Pfam" id="PF02771">
    <property type="entry name" value="Acyl-CoA_dh_N"/>
    <property type="match status" value="1"/>
</dbReference>
<evidence type="ECO:0000259" key="4">
    <source>
        <dbReference type="Pfam" id="PF08028"/>
    </source>
</evidence>
<evidence type="ECO:0000256" key="1">
    <source>
        <dbReference type="ARBA" id="ARBA00023002"/>
    </source>
</evidence>
<dbReference type="InterPro" id="IPR009100">
    <property type="entry name" value="AcylCoA_DH/oxidase_NM_dom_sf"/>
</dbReference>
<dbReference type="Pfam" id="PF08028">
    <property type="entry name" value="Acyl-CoA_dh_2"/>
    <property type="match status" value="1"/>
</dbReference>
<keyword evidence="1" id="KW-0560">Oxidoreductase</keyword>
<accession>A0A7J5E4N2</accession>
<dbReference type="SUPFAM" id="SSF56645">
    <property type="entry name" value="Acyl-CoA dehydrogenase NM domain-like"/>
    <property type="match status" value="1"/>
</dbReference>
<organism evidence="5 6">
    <name type="scientific">Nocardioides simplex</name>
    <name type="common">Arthrobacter simplex</name>
    <dbReference type="NCBI Taxonomy" id="2045"/>
    <lineage>
        <taxon>Bacteria</taxon>
        <taxon>Bacillati</taxon>
        <taxon>Actinomycetota</taxon>
        <taxon>Actinomycetes</taxon>
        <taxon>Propionibacteriales</taxon>
        <taxon>Nocardioidaceae</taxon>
        <taxon>Pimelobacter</taxon>
    </lineage>
</organism>
<dbReference type="PIRSF" id="PIRSF016578">
    <property type="entry name" value="HsaA"/>
    <property type="match status" value="1"/>
</dbReference>
<dbReference type="EMBL" id="WBVM01000001">
    <property type="protein sequence ID" value="KAB2813208.1"/>
    <property type="molecule type" value="Genomic_DNA"/>
</dbReference>
<feature type="domain" description="Acyl-CoA dehydrogenase/oxidase N-terminal" evidence="3">
    <location>
        <begin position="9"/>
        <end position="92"/>
    </location>
</feature>
<dbReference type="RefSeq" id="WP_151580505.1">
    <property type="nucleotide sequence ID" value="NZ_WBVM01000001.1"/>
</dbReference>
<dbReference type="Gene3D" id="2.40.110.10">
    <property type="entry name" value="Butyryl-CoA Dehydrogenase, subunit A, domain 2"/>
    <property type="match status" value="1"/>
</dbReference>
<proteinExistence type="predicted"/>
<feature type="domain" description="Acyl-CoA dehydrogenase C-terminal" evidence="4">
    <location>
        <begin position="253"/>
        <end position="388"/>
    </location>
</feature>
<dbReference type="Gene3D" id="1.20.140.10">
    <property type="entry name" value="Butyryl-CoA Dehydrogenase, subunit A, domain 3"/>
    <property type="match status" value="1"/>
</dbReference>
<feature type="region of interest" description="Disordered" evidence="2">
    <location>
        <begin position="120"/>
        <end position="153"/>
    </location>
</feature>
<dbReference type="PANTHER" id="PTHR43884:SF12">
    <property type="entry name" value="ISOVALERYL-COA DEHYDROGENASE, MITOCHONDRIAL-RELATED"/>
    <property type="match status" value="1"/>
</dbReference>
<comment type="caution">
    <text evidence="5">The sequence shown here is derived from an EMBL/GenBank/DDBJ whole genome shotgun (WGS) entry which is preliminary data.</text>
</comment>
<dbReference type="InterPro" id="IPR013786">
    <property type="entry name" value="AcylCoA_DH/ox_N"/>
</dbReference>
<protein>
    <recommendedName>
        <fullName evidence="7">Acyl-CoA dehydrogenase</fullName>
    </recommendedName>
</protein>
<dbReference type="Proteomes" id="UP000449906">
    <property type="component" value="Unassembled WGS sequence"/>
</dbReference>
<dbReference type="InterPro" id="IPR036250">
    <property type="entry name" value="AcylCo_DH-like_C"/>
</dbReference>
<name>A0A7J5E4N2_NOCSI</name>
<dbReference type="InterPro" id="IPR013107">
    <property type="entry name" value="Acyl-CoA_DH_C"/>
</dbReference>
<gene>
    <name evidence="5" type="ORF">F9L07_16155</name>
</gene>
<evidence type="ECO:0000256" key="2">
    <source>
        <dbReference type="SAM" id="MobiDB-lite"/>
    </source>
</evidence>